<accession>A0AAD9BHY2</accession>
<dbReference type="EMBL" id="JASDAP010000022">
    <property type="protein sequence ID" value="KAK1884337.1"/>
    <property type="molecule type" value="Genomic_DNA"/>
</dbReference>
<evidence type="ECO:0000313" key="2">
    <source>
        <dbReference type="Proteomes" id="UP001228049"/>
    </source>
</evidence>
<name>A0AAD9BHY2_DISEL</name>
<dbReference type="AlphaFoldDB" id="A0AAD9BHY2"/>
<reference evidence="1" key="1">
    <citation type="submission" date="2023-04" db="EMBL/GenBank/DDBJ databases">
        <title>Chromosome-level genome of Chaenocephalus aceratus.</title>
        <authorList>
            <person name="Park H."/>
        </authorList>
    </citation>
    <scope>NUCLEOTIDE SEQUENCE</scope>
    <source>
        <strain evidence="1">DE</strain>
        <tissue evidence="1">Muscle</tissue>
    </source>
</reference>
<proteinExistence type="predicted"/>
<protein>
    <submittedName>
        <fullName evidence="1">GTPase Era</fullName>
    </submittedName>
</protein>
<comment type="caution">
    <text evidence="1">The sequence shown here is derived from an EMBL/GenBank/DDBJ whole genome shotgun (WGS) entry which is preliminary data.</text>
</comment>
<organism evidence="1 2">
    <name type="scientific">Dissostichus eleginoides</name>
    <name type="common">Patagonian toothfish</name>
    <name type="synonym">Dissostichus amissus</name>
    <dbReference type="NCBI Taxonomy" id="100907"/>
    <lineage>
        <taxon>Eukaryota</taxon>
        <taxon>Metazoa</taxon>
        <taxon>Chordata</taxon>
        <taxon>Craniata</taxon>
        <taxon>Vertebrata</taxon>
        <taxon>Euteleostomi</taxon>
        <taxon>Actinopterygii</taxon>
        <taxon>Neopterygii</taxon>
        <taxon>Teleostei</taxon>
        <taxon>Neoteleostei</taxon>
        <taxon>Acanthomorphata</taxon>
        <taxon>Eupercaria</taxon>
        <taxon>Perciformes</taxon>
        <taxon>Notothenioidei</taxon>
        <taxon>Nototheniidae</taxon>
        <taxon>Dissostichus</taxon>
    </lineage>
</organism>
<sequence>MPKRKRSVDRPAHKCSPSACILHVPSMSDHAFANYERSSVLKAGAKDTNQAFMSASHEKAFVSVLEHIGTHVVQQNEVLQLSSLRLLYVEELKLNGYENTDYRSEKLLKQLQKDPIKEHIQFMRVDHDNADAISFWLVYSLKITVSNAVAQGTSAFKGKGKVGPLKRLEKNPKFHRPFSQLGDNWNVKAEVLKQLEQFTCLIYGESRESSVGVVRAKLLRKMVGEDDKLTAKSKVDLARLLPCYDALKPHVQRVNHRLALYKRADESILEGLMVC</sequence>
<keyword evidence="2" id="KW-1185">Reference proteome</keyword>
<gene>
    <name evidence="1" type="ORF">KUDE01_022657</name>
</gene>
<dbReference type="Proteomes" id="UP001228049">
    <property type="component" value="Unassembled WGS sequence"/>
</dbReference>
<evidence type="ECO:0000313" key="1">
    <source>
        <dbReference type="EMBL" id="KAK1884337.1"/>
    </source>
</evidence>